<dbReference type="InterPro" id="IPR018300">
    <property type="entry name" value="Aminotrans_IV_CS"/>
</dbReference>
<dbReference type="UniPathway" id="UPA00049">
    <property type="reaction ID" value="UER00062"/>
</dbReference>
<organism evidence="16">
    <name type="scientific">hydrothermal vent metagenome</name>
    <dbReference type="NCBI Taxonomy" id="652676"/>
    <lineage>
        <taxon>unclassified sequences</taxon>
        <taxon>metagenomes</taxon>
        <taxon>ecological metagenomes</taxon>
    </lineage>
</organism>
<evidence type="ECO:0000256" key="4">
    <source>
        <dbReference type="ARBA" id="ARBA00004931"/>
    </source>
</evidence>
<dbReference type="AlphaFoldDB" id="A0A3B1AGE1"/>
<dbReference type="UniPathway" id="UPA00048">
    <property type="reaction ID" value="UER00073"/>
</dbReference>
<comment type="catalytic activity">
    <reaction evidence="15">
        <text>L-leucine + 2-oxoglutarate = 4-methyl-2-oxopentanoate + L-glutamate</text>
        <dbReference type="Rhea" id="RHEA:18321"/>
        <dbReference type="ChEBI" id="CHEBI:16810"/>
        <dbReference type="ChEBI" id="CHEBI:17865"/>
        <dbReference type="ChEBI" id="CHEBI:29985"/>
        <dbReference type="ChEBI" id="CHEBI:57427"/>
        <dbReference type="EC" id="2.6.1.42"/>
    </reaction>
</comment>
<dbReference type="CDD" id="cd01558">
    <property type="entry name" value="D-AAT_like"/>
    <property type="match status" value="1"/>
</dbReference>
<sequence>MSEQAQCWINGRLMPGSDATVSVFDHGLLYGDGVFEGIRFYQGRAFRLHAHLKRLMDSAAAICLTIPYTQEELTQAIADIVAAFAEPEGYLRLMVTRGVGPLGLNPDSCTQPTVILIADHLSMISEKQRQRGAKLVIASTRRLPADGLDGRIKSLNYLNNILARMEANQAGADEAILLNRNGHVAEGSAANIFIVRDAQLFTPHPVDGALQGITRSVVMELAASEKIPATVCGLTAYDLYTADECFLTGTGAELIPVREVDSRPLRQCPGPVFSRLAEAFRDVIYRETGEK</sequence>
<reference evidence="16" key="1">
    <citation type="submission" date="2018-06" db="EMBL/GenBank/DDBJ databases">
        <authorList>
            <person name="Zhirakovskaya E."/>
        </authorList>
    </citation>
    <scope>NUCLEOTIDE SEQUENCE</scope>
</reference>
<name>A0A3B1AGE1_9ZZZZ</name>
<evidence type="ECO:0000256" key="12">
    <source>
        <dbReference type="ARBA" id="ARBA00023304"/>
    </source>
</evidence>
<keyword evidence="10 16" id="KW-0808">Transferase</keyword>
<dbReference type="Gene3D" id="3.20.10.10">
    <property type="entry name" value="D-amino Acid Aminotransferase, subunit A, domain 2"/>
    <property type="match status" value="1"/>
</dbReference>
<evidence type="ECO:0000256" key="8">
    <source>
        <dbReference type="ARBA" id="ARBA00022576"/>
    </source>
</evidence>
<evidence type="ECO:0000256" key="15">
    <source>
        <dbReference type="ARBA" id="ARBA00049229"/>
    </source>
</evidence>
<evidence type="ECO:0000256" key="1">
    <source>
        <dbReference type="ARBA" id="ARBA00001933"/>
    </source>
</evidence>
<dbReference type="InterPro" id="IPR036038">
    <property type="entry name" value="Aminotransferase-like"/>
</dbReference>
<dbReference type="InterPro" id="IPR043131">
    <property type="entry name" value="BCAT-like_N"/>
</dbReference>
<keyword evidence="11" id="KW-0663">Pyridoxal phosphate</keyword>
<comment type="pathway">
    <text evidence="5">Amino-acid biosynthesis; L-leucine biosynthesis; L-leucine from 3-methyl-2-oxobutanoate: step 4/4.</text>
</comment>
<dbReference type="PANTHER" id="PTHR42743">
    <property type="entry name" value="AMINO-ACID AMINOTRANSFERASE"/>
    <property type="match status" value="1"/>
</dbReference>
<dbReference type="GO" id="GO:0009099">
    <property type="term" value="P:L-valine biosynthetic process"/>
    <property type="evidence" value="ECO:0007669"/>
    <property type="project" value="UniProtKB-UniPathway"/>
</dbReference>
<evidence type="ECO:0000256" key="9">
    <source>
        <dbReference type="ARBA" id="ARBA00022605"/>
    </source>
</evidence>
<evidence type="ECO:0000256" key="14">
    <source>
        <dbReference type="ARBA" id="ARBA00048798"/>
    </source>
</evidence>
<comment type="pathway">
    <text evidence="4">Amino-acid biosynthesis; L-valine biosynthesis; L-valine from pyruvate: step 4/4.</text>
</comment>
<keyword evidence="8 16" id="KW-0032">Aminotransferase</keyword>
<dbReference type="InterPro" id="IPR001544">
    <property type="entry name" value="Aminotrans_IV"/>
</dbReference>
<protein>
    <recommendedName>
        <fullName evidence="7">branched-chain-amino-acid transaminase</fullName>
        <ecNumber evidence="7">2.6.1.42</ecNumber>
    </recommendedName>
</protein>
<keyword evidence="9" id="KW-0028">Amino-acid biosynthesis</keyword>
<dbReference type="SUPFAM" id="SSF56752">
    <property type="entry name" value="D-aminoacid aminotransferase-like PLP-dependent enzymes"/>
    <property type="match status" value="1"/>
</dbReference>
<dbReference type="InterPro" id="IPR050571">
    <property type="entry name" value="Class-IV_PLP-Dep_Aminotrnsfr"/>
</dbReference>
<proteinExistence type="inferred from homology"/>
<dbReference type="GO" id="GO:0052654">
    <property type="term" value="F:L-leucine-2-oxoglutarate transaminase activity"/>
    <property type="evidence" value="ECO:0007669"/>
    <property type="project" value="RHEA"/>
</dbReference>
<dbReference type="PANTHER" id="PTHR42743:SF11">
    <property type="entry name" value="AMINODEOXYCHORISMATE LYASE"/>
    <property type="match status" value="1"/>
</dbReference>
<dbReference type="GO" id="GO:0009098">
    <property type="term" value="P:L-leucine biosynthetic process"/>
    <property type="evidence" value="ECO:0007669"/>
    <property type="project" value="UniProtKB-UniPathway"/>
</dbReference>
<dbReference type="InterPro" id="IPR005785">
    <property type="entry name" value="B_amino_transI"/>
</dbReference>
<dbReference type="FunFam" id="3.20.10.10:FF:000002">
    <property type="entry name" value="D-alanine aminotransferase"/>
    <property type="match status" value="1"/>
</dbReference>
<evidence type="ECO:0000313" key="16">
    <source>
        <dbReference type="EMBL" id="VAX02852.1"/>
    </source>
</evidence>
<accession>A0A3B1AGE1</accession>
<evidence type="ECO:0000256" key="10">
    <source>
        <dbReference type="ARBA" id="ARBA00022679"/>
    </source>
</evidence>
<dbReference type="GO" id="GO:0052655">
    <property type="term" value="F:L-valine-2-oxoglutarate transaminase activity"/>
    <property type="evidence" value="ECO:0007669"/>
    <property type="project" value="RHEA"/>
</dbReference>
<dbReference type="UniPathway" id="UPA00047">
    <property type="reaction ID" value="UER00058"/>
</dbReference>
<dbReference type="GO" id="GO:0005829">
    <property type="term" value="C:cytosol"/>
    <property type="evidence" value="ECO:0007669"/>
    <property type="project" value="TreeGrafter"/>
</dbReference>
<evidence type="ECO:0000256" key="5">
    <source>
        <dbReference type="ARBA" id="ARBA00005072"/>
    </source>
</evidence>
<gene>
    <name evidence="16" type="ORF">MNBD_GAMMA19-1386</name>
</gene>
<dbReference type="EMBL" id="UOFV01000351">
    <property type="protein sequence ID" value="VAX02852.1"/>
    <property type="molecule type" value="Genomic_DNA"/>
</dbReference>
<dbReference type="GO" id="GO:0009097">
    <property type="term" value="P:isoleucine biosynthetic process"/>
    <property type="evidence" value="ECO:0007669"/>
    <property type="project" value="UniProtKB-UniPathway"/>
</dbReference>
<comment type="pathway">
    <text evidence="3">Amino-acid biosynthesis; L-isoleucine biosynthesis; L-isoleucine from 2-oxobutanoate: step 4/4.</text>
</comment>
<comment type="catalytic activity">
    <reaction evidence="14">
        <text>L-isoleucine + 2-oxoglutarate = (S)-3-methyl-2-oxopentanoate + L-glutamate</text>
        <dbReference type="Rhea" id="RHEA:24801"/>
        <dbReference type="ChEBI" id="CHEBI:16810"/>
        <dbReference type="ChEBI" id="CHEBI:29985"/>
        <dbReference type="ChEBI" id="CHEBI:35146"/>
        <dbReference type="ChEBI" id="CHEBI:58045"/>
        <dbReference type="EC" id="2.6.1.42"/>
    </reaction>
</comment>
<evidence type="ECO:0000256" key="3">
    <source>
        <dbReference type="ARBA" id="ARBA00004824"/>
    </source>
</evidence>
<comment type="function">
    <text evidence="2">Acts on leucine, isoleucine and valine.</text>
</comment>
<comment type="cofactor">
    <cofactor evidence="1">
        <name>pyridoxal 5'-phosphate</name>
        <dbReference type="ChEBI" id="CHEBI:597326"/>
    </cofactor>
</comment>
<dbReference type="NCBIfam" id="TIGR01122">
    <property type="entry name" value="ilvE_I"/>
    <property type="match status" value="1"/>
</dbReference>
<comment type="similarity">
    <text evidence="6">Belongs to the class-IV pyridoxal-phosphate-dependent aminotransferase family.</text>
</comment>
<dbReference type="EC" id="2.6.1.42" evidence="7"/>
<evidence type="ECO:0000256" key="6">
    <source>
        <dbReference type="ARBA" id="ARBA00009320"/>
    </source>
</evidence>
<dbReference type="PROSITE" id="PS00770">
    <property type="entry name" value="AA_TRANSFER_CLASS_4"/>
    <property type="match status" value="1"/>
</dbReference>
<evidence type="ECO:0000256" key="7">
    <source>
        <dbReference type="ARBA" id="ARBA00013053"/>
    </source>
</evidence>
<dbReference type="InterPro" id="IPR043132">
    <property type="entry name" value="BCAT-like_C"/>
</dbReference>
<comment type="catalytic activity">
    <reaction evidence="13">
        <text>L-valine + 2-oxoglutarate = 3-methyl-2-oxobutanoate + L-glutamate</text>
        <dbReference type="Rhea" id="RHEA:24813"/>
        <dbReference type="ChEBI" id="CHEBI:11851"/>
        <dbReference type="ChEBI" id="CHEBI:16810"/>
        <dbReference type="ChEBI" id="CHEBI:29985"/>
        <dbReference type="ChEBI" id="CHEBI:57762"/>
        <dbReference type="EC" id="2.6.1.42"/>
    </reaction>
</comment>
<dbReference type="Pfam" id="PF01063">
    <property type="entry name" value="Aminotran_4"/>
    <property type="match status" value="1"/>
</dbReference>
<evidence type="ECO:0000256" key="2">
    <source>
        <dbReference type="ARBA" id="ARBA00003109"/>
    </source>
</evidence>
<evidence type="ECO:0000256" key="11">
    <source>
        <dbReference type="ARBA" id="ARBA00022898"/>
    </source>
</evidence>
<dbReference type="Gene3D" id="3.30.470.10">
    <property type="match status" value="1"/>
</dbReference>
<dbReference type="GO" id="GO:0052656">
    <property type="term" value="F:L-isoleucine-2-oxoglutarate transaminase activity"/>
    <property type="evidence" value="ECO:0007669"/>
    <property type="project" value="RHEA"/>
</dbReference>
<evidence type="ECO:0000256" key="13">
    <source>
        <dbReference type="ARBA" id="ARBA00048212"/>
    </source>
</evidence>
<keyword evidence="12" id="KW-0100">Branched-chain amino acid biosynthesis</keyword>